<accession>A0A0K2U3L5</accession>
<organism evidence="1">
    <name type="scientific">Lepeophtheirus salmonis</name>
    <name type="common">Salmon louse</name>
    <name type="synonym">Caligus salmonis</name>
    <dbReference type="NCBI Taxonomy" id="72036"/>
    <lineage>
        <taxon>Eukaryota</taxon>
        <taxon>Metazoa</taxon>
        <taxon>Ecdysozoa</taxon>
        <taxon>Arthropoda</taxon>
        <taxon>Crustacea</taxon>
        <taxon>Multicrustacea</taxon>
        <taxon>Hexanauplia</taxon>
        <taxon>Copepoda</taxon>
        <taxon>Siphonostomatoida</taxon>
        <taxon>Caligidae</taxon>
        <taxon>Lepeophtheirus</taxon>
    </lineage>
</organism>
<dbReference type="InterPro" id="IPR036397">
    <property type="entry name" value="RNaseH_sf"/>
</dbReference>
<evidence type="ECO:0000313" key="1">
    <source>
        <dbReference type="EMBL" id="CDW32635.1"/>
    </source>
</evidence>
<dbReference type="AlphaFoldDB" id="A0A0K2U3L5"/>
<proteinExistence type="predicted"/>
<reference evidence="1" key="1">
    <citation type="submission" date="2014-05" db="EMBL/GenBank/DDBJ databases">
        <authorList>
            <person name="Chronopoulou M."/>
        </authorList>
    </citation>
    <scope>NUCLEOTIDE SEQUENCE</scope>
    <source>
        <tissue evidence="1">Whole organism</tissue>
    </source>
</reference>
<dbReference type="GO" id="GO:0003676">
    <property type="term" value="F:nucleic acid binding"/>
    <property type="evidence" value="ECO:0007669"/>
    <property type="project" value="InterPro"/>
</dbReference>
<feature type="non-terminal residue" evidence="1">
    <location>
        <position position="1"/>
    </location>
</feature>
<dbReference type="Gene3D" id="3.30.420.10">
    <property type="entry name" value="Ribonuclease H-like superfamily/Ribonuclease H"/>
    <property type="match status" value="1"/>
</dbReference>
<protein>
    <submittedName>
        <fullName evidence="1">Uncharacterized protein</fullName>
    </submittedName>
</protein>
<sequence length="152" mass="17556">IRTQNLFGNSVLDIAESELLWSGGSSSMQMLTSNFWNRKNCGQLYFTQDRSLYHLAAKTKAFLRDNFPDFGGLNMWLPSSPDANPLDYFIQARQEKKGVSYSSQNVKASKKKEWALLESDYIVMVVLKQLLELKISEKLKYRIKFVLSIIFK</sequence>
<dbReference type="EMBL" id="HACA01015274">
    <property type="protein sequence ID" value="CDW32635.1"/>
    <property type="molecule type" value="Transcribed_RNA"/>
</dbReference>
<name>A0A0K2U3L5_LEPSM</name>